<dbReference type="InterPro" id="IPR012938">
    <property type="entry name" value="Glc/Sorbosone_DH"/>
</dbReference>
<proteinExistence type="predicted"/>
<dbReference type="PANTHER" id="PTHR19328">
    <property type="entry name" value="HEDGEHOG-INTERACTING PROTEIN"/>
    <property type="match status" value="1"/>
</dbReference>
<name>I1D686_9PSEU</name>
<dbReference type="HOGENOM" id="CLU_012253_0_1_11"/>
<dbReference type="SUPFAM" id="SSF50952">
    <property type="entry name" value="Soluble quinoprotein glucose dehydrogenase"/>
    <property type="match status" value="1"/>
</dbReference>
<reference evidence="3 4" key="1">
    <citation type="submission" date="2011-09" db="EMBL/GenBank/DDBJ databases">
        <authorList>
            <consortium name="US DOE Joint Genome Institute (JGI-PGF)"/>
            <person name="Lucas S."/>
            <person name="Han J."/>
            <person name="Lapidus A."/>
            <person name="Cheng J.-F."/>
            <person name="Goodwin L."/>
            <person name="Pitluck S."/>
            <person name="Peters L."/>
            <person name="Land M.L."/>
            <person name="Hauser L."/>
            <person name="Brambilla E."/>
            <person name="Klenk H.-P."/>
            <person name="Woyke T.J."/>
        </authorList>
    </citation>
    <scope>NUCLEOTIDE SEQUENCE [LARGE SCALE GENOMIC DNA]</scope>
    <source>
        <strain evidence="3 4">K62</strain>
    </source>
</reference>
<dbReference type="Gene3D" id="2.120.10.30">
    <property type="entry name" value="TolB, C-terminal domain"/>
    <property type="match status" value="1"/>
</dbReference>
<keyword evidence="4" id="KW-1185">Reference proteome</keyword>
<dbReference type="PANTHER" id="PTHR19328:SF13">
    <property type="entry name" value="HIPL1 PROTEIN"/>
    <property type="match status" value="1"/>
</dbReference>
<dbReference type="InterPro" id="IPR011041">
    <property type="entry name" value="Quinoprot_gluc/sorb_DH_b-prop"/>
</dbReference>
<evidence type="ECO:0000259" key="2">
    <source>
        <dbReference type="Pfam" id="PF07995"/>
    </source>
</evidence>
<gene>
    <name evidence="3" type="ORF">SacglDRAFT_03604</name>
</gene>
<reference evidence="4" key="2">
    <citation type="submission" date="2012-01" db="EMBL/GenBank/DDBJ databases">
        <title>Noncontiguous Finished sequence of chromosome of Saccharomonospora glauca K62.</title>
        <authorList>
            <consortium name="US DOE Joint Genome Institute"/>
            <person name="Lucas S."/>
            <person name="Han J."/>
            <person name="Lapidus A."/>
            <person name="Cheng J.-F."/>
            <person name="Goodwin L."/>
            <person name="Pitluck S."/>
            <person name="Peters L."/>
            <person name="Mikhailova N."/>
            <person name="Held B."/>
            <person name="Detter J.C."/>
            <person name="Han C."/>
            <person name="Tapia R."/>
            <person name="Land M."/>
            <person name="Hauser L."/>
            <person name="Kyrpides N."/>
            <person name="Ivanova N."/>
            <person name="Pagani I."/>
            <person name="Brambilla E.-M."/>
            <person name="Klenk H.-P."/>
            <person name="Woyke T."/>
        </authorList>
    </citation>
    <scope>NUCLEOTIDE SEQUENCE [LARGE SCALE GENOMIC DNA]</scope>
    <source>
        <strain evidence="4">K62</strain>
    </source>
</reference>
<dbReference type="EMBL" id="CM001484">
    <property type="protein sequence ID" value="EIF00461.1"/>
    <property type="molecule type" value="Genomic_DNA"/>
</dbReference>
<dbReference type="InterPro" id="IPR011042">
    <property type="entry name" value="6-blade_b-propeller_TolB-like"/>
</dbReference>
<feature type="region of interest" description="Disordered" evidence="1">
    <location>
        <begin position="211"/>
        <end position="249"/>
    </location>
</feature>
<evidence type="ECO:0000313" key="4">
    <source>
        <dbReference type="Proteomes" id="UP000005087"/>
    </source>
</evidence>
<accession>I1D686</accession>
<evidence type="ECO:0000313" key="3">
    <source>
        <dbReference type="EMBL" id="EIF00461.1"/>
    </source>
</evidence>
<sequence>MGLSSFQGTGLVRAAIERAPGQTGSMRVPVLRLTCLVLLTVAGTALAACGVDPRSDASGDHTTSRAAPDGMTLRVEPVAEGLEHPWDVGFLPDGALLVTERPGRLTVVDDAGTHAVEADLSSVYARGEGGLMGLAVHPDFASSRLFTTCQTHQRDGKAVDVRLVTWRLSEDRRSATHVRDLVTGLPINDSGRHSGCRPTFGADGSLLVGTGDAADDPTVPQDRTSLGGKVLRVDPSTGRGLPDNPFANSRDADERRVYTYGHRNVQGVAVRPGTGVVYTTEHGPTGFDEVNRIRPGHNYGWDPSRGGSNTTDYDEDVPMTDLQRFPDAVPPLWTSGESATEAPSGAAFVSGSQWGRLNGALAVVALRGQKLLLFLLDDAGERVTEVVLPAEFDDRFGRLRGVRSAPDGALYVTTSDGENDAVLKVTPQRH</sequence>
<protein>
    <submittedName>
        <fullName evidence="3">Glucose/sorbosone dehydrogenase</fullName>
    </submittedName>
</protein>
<dbReference type="eggNOG" id="COG2133">
    <property type="taxonomic scope" value="Bacteria"/>
</dbReference>
<feature type="domain" description="Glucose/Sorbosone dehydrogenase" evidence="2">
    <location>
        <begin position="82"/>
        <end position="418"/>
    </location>
</feature>
<dbReference type="Proteomes" id="UP000005087">
    <property type="component" value="Chromosome"/>
</dbReference>
<feature type="region of interest" description="Disordered" evidence="1">
    <location>
        <begin position="52"/>
        <end position="71"/>
    </location>
</feature>
<feature type="compositionally biased region" description="Basic and acidic residues" evidence="1">
    <location>
        <begin position="53"/>
        <end position="63"/>
    </location>
</feature>
<dbReference type="AlphaFoldDB" id="I1D686"/>
<dbReference type="Pfam" id="PF07995">
    <property type="entry name" value="GSDH"/>
    <property type="match status" value="1"/>
</dbReference>
<evidence type="ECO:0000256" key="1">
    <source>
        <dbReference type="SAM" id="MobiDB-lite"/>
    </source>
</evidence>
<dbReference type="STRING" id="928724.SacglDRAFT_03604"/>
<organism evidence="3 4">
    <name type="scientific">Saccharomonospora glauca K62</name>
    <dbReference type="NCBI Taxonomy" id="928724"/>
    <lineage>
        <taxon>Bacteria</taxon>
        <taxon>Bacillati</taxon>
        <taxon>Actinomycetota</taxon>
        <taxon>Actinomycetes</taxon>
        <taxon>Pseudonocardiales</taxon>
        <taxon>Pseudonocardiaceae</taxon>
        <taxon>Saccharomonospora</taxon>
    </lineage>
</organism>